<organism evidence="1 2">
    <name type="scientific">Abeliophyllum distichum</name>
    <dbReference type="NCBI Taxonomy" id="126358"/>
    <lineage>
        <taxon>Eukaryota</taxon>
        <taxon>Viridiplantae</taxon>
        <taxon>Streptophyta</taxon>
        <taxon>Embryophyta</taxon>
        <taxon>Tracheophyta</taxon>
        <taxon>Spermatophyta</taxon>
        <taxon>Magnoliopsida</taxon>
        <taxon>eudicotyledons</taxon>
        <taxon>Gunneridae</taxon>
        <taxon>Pentapetalae</taxon>
        <taxon>asterids</taxon>
        <taxon>lamiids</taxon>
        <taxon>Lamiales</taxon>
        <taxon>Oleaceae</taxon>
        <taxon>Forsythieae</taxon>
        <taxon>Abeliophyllum</taxon>
    </lineage>
</organism>
<dbReference type="AlphaFoldDB" id="A0ABD1TYS4"/>
<comment type="caution">
    <text evidence="1">The sequence shown here is derived from an EMBL/GenBank/DDBJ whole genome shotgun (WGS) entry which is preliminary data.</text>
</comment>
<dbReference type="EMBL" id="JBFOLK010000004">
    <property type="protein sequence ID" value="KAL2517887.1"/>
    <property type="molecule type" value="Genomic_DNA"/>
</dbReference>
<reference evidence="2" key="1">
    <citation type="submission" date="2024-07" db="EMBL/GenBank/DDBJ databases">
        <title>Two chromosome-level genome assemblies of Korean endemic species Abeliophyllum distichum and Forsythia ovata (Oleaceae).</title>
        <authorList>
            <person name="Jang H."/>
        </authorList>
    </citation>
    <scope>NUCLEOTIDE SEQUENCE [LARGE SCALE GENOMIC DNA]</scope>
</reference>
<evidence type="ECO:0000313" key="2">
    <source>
        <dbReference type="Proteomes" id="UP001604336"/>
    </source>
</evidence>
<name>A0ABD1TYS4_9LAMI</name>
<gene>
    <name evidence="1" type="ORF">Adt_14134</name>
</gene>
<keyword evidence="2" id="KW-1185">Reference proteome</keyword>
<evidence type="ECO:0000313" key="1">
    <source>
        <dbReference type="EMBL" id="KAL2517887.1"/>
    </source>
</evidence>
<accession>A0ABD1TYS4</accession>
<protein>
    <submittedName>
        <fullName evidence="1">Uncharacterized protein</fullName>
    </submittedName>
</protein>
<dbReference type="Proteomes" id="UP001604336">
    <property type="component" value="Unassembled WGS sequence"/>
</dbReference>
<sequence length="116" mass="12959">MATACRNVQHRSGQGLESQSIEESLVLYAEIVPTIAQNTMLHGNLTVFVVETMAVYNFIRRSGQVDEAFQAVDEVVDAAEIDLPDQLEETAADTFAPGNPNREWDQLRDHIAQMLR</sequence>
<proteinExistence type="predicted"/>